<keyword evidence="1" id="KW-0732">Signal</keyword>
<reference evidence="3" key="1">
    <citation type="submission" date="2013-11" db="EMBL/GenBank/DDBJ databases">
        <title>The genomic landscape of the Guanapo guppy.</title>
        <authorList>
            <person name="Kuenstner A."/>
            <person name="Dreyer C."/>
        </authorList>
    </citation>
    <scope>NUCLEOTIDE SEQUENCE</scope>
    <source>
        <strain evidence="3">Guanapo</strain>
    </source>
</reference>
<dbReference type="Gene3D" id="1.20.1250.70">
    <property type="entry name" value="Interleukin-15/Interleukin-21"/>
    <property type="match status" value="1"/>
</dbReference>
<protein>
    <recommendedName>
        <fullName evidence="4">Interleukin</fullName>
    </recommendedName>
</protein>
<dbReference type="InterPro" id="IPR009079">
    <property type="entry name" value="4_helix_cytokine-like_core"/>
</dbReference>
<evidence type="ECO:0008006" key="4">
    <source>
        <dbReference type="Google" id="ProtNLM"/>
    </source>
</evidence>
<proteinExistence type="predicted"/>
<sequence>MEHFMRIAFWIFTLSVTLSDCHPISGCNFIPDFNIEFMKKLTCVSNFLPNILNIFKCHQSALECIYIELNGTAQHECDDPERRIEEGLEALKRKMPNNTPSACACEKWPQKSFTEFLERYKSLLEKENAKSCR</sequence>
<feature type="chain" id="PRO_5018249340" description="Interleukin" evidence="1">
    <location>
        <begin position="22"/>
        <end position="133"/>
    </location>
</feature>
<dbReference type="Ensembl" id="ENSPRET00000009821.1">
    <property type="protein sequence ID" value="ENSPREP00000009704.1"/>
    <property type="gene ID" value="ENSPREG00000006594.1"/>
</dbReference>
<evidence type="ECO:0000313" key="2">
    <source>
        <dbReference type="Ensembl" id="ENSPREP00000009704.1"/>
    </source>
</evidence>
<reference evidence="2" key="3">
    <citation type="submission" date="2025-09" db="UniProtKB">
        <authorList>
            <consortium name="Ensembl"/>
        </authorList>
    </citation>
    <scope>IDENTIFICATION</scope>
    <source>
        <strain evidence="2">Guanapo</strain>
    </source>
</reference>
<feature type="signal peptide" evidence="1">
    <location>
        <begin position="1"/>
        <end position="21"/>
    </location>
</feature>
<dbReference type="AlphaFoldDB" id="A0A3P9NJH7"/>
<organism evidence="2 3">
    <name type="scientific">Poecilia reticulata</name>
    <name type="common">Guppy</name>
    <name type="synonym">Acanthophacelus reticulatus</name>
    <dbReference type="NCBI Taxonomy" id="8081"/>
    <lineage>
        <taxon>Eukaryota</taxon>
        <taxon>Metazoa</taxon>
        <taxon>Chordata</taxon>
        <taxon>Craniata</taxon>
        <taxon>Vertebrata</taxon>
        <taxon>Euteleostomi</taxon>
        <taxon>Actinopterygii</taxon>
        <taxon>Neopterygii</taxon>
        <taxon>Teleostei</taxon>
        <taxon>Neoteleostei</taxon>
        <taxon>Acanthomorphata</taxon>
        <taxon>Ovalentaria</taxon>
        <taxon>Atherinomorphae</taxon>
        <taxon>Cyprinodontiformes</taxon>
        <taxon>Poeciliidae</taxon>
        <taxon>Poeciliinae</taxon>
        <taxon>Poecilia</taxon>
    </lineage>
</organism>
<dbReference type="Proteomes" id="UP000242638">
    <property type="component" value="Unassembled WGS sequence"/>
</dbReference>
<name>A0A3P9NJH7_POERE</name>
<evidence type="ECO:0000256" key="1">
    <source>
        <dbReference type="SAM" id="SignalP"/>
    </source>
</evidence>
<dbReference type="SUPFAM" id="SSF47266">
    <property type="entry name" value="4-helical cytokines"/>
    <property type="match status" value="1"/>
</dbReference>
<reference evidence="2" key="2">
    <citation type="submission" date="2025-08" db="UniProtKB">
        <authorList>
            <consortium name="Ensembl"/>
        </authorList>
    </citation>
    <scope>IDENTIFICATION</scope>
    <source>
        <strain evidence="2">Guanapo</strain>
    </source>
</reference>
<dbReference type="OMA" id="FIRIAFW"/>
<accession>A0A3P9NJH7</accession>
<evidence type="ECO:0000313" key="3">
    <source>
        <dbReference type="Proteomes" id="UP000242638"/>
    </source>
</evidence>
<dbReference type="GeneTree" id="ENSGT00940000177064"/>
<keyword evidence="3" id="KW-1185">Reference proteome</keyword>